<dbReference type="Gene3D" id="3.40.190.10">
    <property type="entry name" value="Periplasmic binding protein-like II"/>
    <property type="match status" value="2"/>
</dbReference>
<dbReference type="GO" id="GO:0030288">
    <property type="term" value="C:outer membrane-bounded periplasmic space"/>
    <property type="evidence" value="ECO:0007669"/>
    <property type="project" value="TreeGrafter"/>
</dbReference>
<dbReference type="CDD" id="cd13544">
    <property type="entry name" value="PBP2_Fbp_like_1"/>
    <property type="match status" value="1"/>
</dbReference>
<dbReference type="GO" id="GO:0030976">
    <property type="term" value="F:thiamine pyrophosphate binding"/>
    <property type="evidence" value="ECO:0007669"/>
    <property type="project" value="TreeGrafter"/>
</dbReference>
<organism evidence="3 4">
    <name type="scientific">Candidatus Segetimicrobium genomatis</name>
    <dbReference type="NCBI Taxonomy" id="2569760"/>
    <lineage>
        <taxon>Bacteria</taxon>
        <taxon>Bacillati</taxon>
        <taxon>Candidatus Sysuimicrobiota</taxon>
        <taxon>Candidatus Sysuimicrobiia</taxon>
        <taxon>Candidatus Sysuimicrobiales</taxon>
        <taxon>Candidatus Segetimicrobiaceae</taxon>
        <taxon>Candidatus Segetimicrobium</taxon>
    </lineage>
</organism>
<evidence type="ECO:0000313" key="4">
    <source>
        <dbReference type="Proteomes" id="UP000318834"/>
    </source>
</evidence>
<dbReference type="GO" id="GO:0030975">
    <property type="term" value="F:thiamine binding"/>
    <property type="evidence" value="ECO:0007669"/>
    <property type="project" value="TreeGrafter"/>
</dbReference>
<dbReference type="Proteomes" id="UP000318834">
    <property type="component" value="Unassembled WGS sequence"/>
</dbReference>
<dbReference type="AlphaFoldDB" id="A0A537IWV9"/>
<evidence type="ECO:0000256" key="1">
    <source>
        <dbReference type="ARBA" id="ARBA00022729"/>
    </source>
</evidence>
<name>A0A537IWV9_9BACT</name>
<gene>
    <name evidence="3" type="ORF">E6H05_05620</name>
</gene>
<dbReference type="PANTHER" id="PTHR30006">
    <property type="entry name" value="THIAMINE-BINDING PERIPLASMIC PROTEIN-RELATED"/>
    <property type="match status" value="1"/>
</dbReference>
<feature type="signal peptide" evidence="2">
    <location>
        <begin position="1"/>
        <end position="24"/>
    </location>
</feature>
<comment type="caution">
    <text evidence="3">The sequence shown here is derived from an EMBL/GenBank/DDBJ whole genome shotgun (WGS) entry which is preliminary data.</text>
</comment>
<dbReference type="PANTHER" id="PTHR30006:SF2">
    <property type="entry name" value="ABC TRANSPORTER SUBSTRATE-BINDING PROTEIN"/>
    <property type="match status" value="1"/>
</dbReference>
<keyword evidence="1 2" id="KW-0732">Signal</keyword>
<sequence length="340" mass="37070">MRRLSALLILILAATLSVGGGASAQGGTVVVYSALDATVTSEVLKAFERASGLKTEALTLAAAGTLATRIRAEKVRPQADIFMGGSADFHAPLAREGLLDAYASPRLAEAKLAREFYNADGYWYGWYIGALAIMYNRDRFEREMTPQGVKPPAAWDDLLNPAFKGQVVLPSPVTTGGGFIFMATQIFRLGSEDRAFDWLKRLAQNAMFTPTAPAGITLVARGEALVGMNWGHDIRAMAVNQGFPVELVFPSETATEIGAVSIVKGGPNPEGARRFVDFMLGRVPQDINAKYGLRYPTRTDAPAPLGMPVLGTLKFVNYNRQWAIENMQRLRERWQKEIGK</sequence>
<reference evidence="3 4" key="1">
    <citation type="journal article" date="2019" name="Nat. Microbiol.">
        <title>Mediterranean grassland soil C-N compound turnover is dependent on rainfall and depth, and is mediated by genomically divergent microorganisms.</title>
        <authorList>
            <person name="Diamond S."/>
            <person name="Andeer P.F."/>
            <person name="Li Z."/>
            <person name="Crits-Christoph A."/>
            <person name="Burstein D."/>
            <person name="Anantharaman K."/>
            <person name="Lane K.R."/>
            <person name="Thomas B.C."/>
            <person name="Pan C."/>
            <person name="Northen T.R."/>
            <person name="Banfield J.F."/>
        </authorList>
    </citation>
    <scope>NUCLEOTIDE SEQUENCE [LARGE SCALE GENOMIC DNA]</scope>
    <source>
        <strain evidence="3">NP_8</strain>
    </source>
</reference>
<proteinExistence type="predicted"/>
<accession>A0A537IWV9</accession>
<dbReference type="SUPFAM" id="SSF53850">
    <property type="entry name" value="Periplasmic binding protein-like II"/>
    <property type="match status" value="1"/>
</dbReference>
<feature type="chain" id="PRO_5022209396" evidence="2">
    <location>
        <begin position="25"/>
        <end position="340"/>
    </location>
</feature>
<dbReference type="EMBL" id="VBAP01000039">
    <property type="protein sequence ID" value="TMI75804.1"/>
    <property type="molecule type" value="Genomic_DNA"/>
</dbReference>
<evidence type="ECO:0000256" key="2">
    <source>
        <dbReference type="SAM" id="SignalP"/>
    </source>
</evidence>
<dbReference type="GO" id="GO:0015888">
    <property type="term" value="P:thiamine transport"/>
    <property type="evidence" value="ECO:0007669"/>
    <property type="project" value="TreeGrafter"/>
</dbReference>
<protein>
    <submittedName>
        <fullName evidence="3">ABC transporter substrate-binding protein</fullName>
    </submittedName>
</protein>
<dbReference type="PIRSF" id="PIRSF002825">
    <property type="entry name" value="CfbpA"/>
    <property type="match status" value="1"/>
</dbReference>
<dbReference type="InterPro" id="IPR026045">
    <property type="entry name" value="Ferric-bd"/>
</dbReference>
<evidence type="ECO:0000313" key="3">
    <source>
        <dbReference type="EMBL" id="TMI75804.1"/>
    </source>
</evidence>
<dbReference type="Pfam" id="PF13343">
    <property type="entry name" value="SBP_bac_6"/>
    <property type="match status" value="1"/>
</dbReference>